<evidence type="ECO:0000256" key="6">
    <source>
        <dbReference type="ARBA" id="ARBA00022989"/>
    </source>
</evidence>
<evidence type="ECO:0000256" key="3">
    <source>
        <dbReference type="ARBA" id="ARBA00022475"/>
    </source>
</evidence>
<feature type="transmembrane region" description="Helical" evidence="9">
    <location>
        <begin position="200"/>
        <end position="218"/>
    </location>
</feature>
<evidence type="ECO:0000256" key="8">
    <source>
        <dbReference type="ARBA" id="ARBA00023315"/>
    </source>
</evidence>
<dbReference type="PANTHER" id="PTHR38686">
    <property type="entry name" value="APOLIPOPROTEIN N-ACYLTRANSFERASE"/>
    <property type="match status" value="1"/>
</dbReference>
<keyword evidence="5 9" id="KW-0812">Transmembrane</keyword>
<keyword evidence="7 9" id="KW-0472">Membrane</keyword>
<keyword evidence="3 9" id="KW-1003">Cell membrane</keyword>
<gene>
    <name evidence="9 11" type="primary">lnt</name>
    <name evidence="11" type="ORF">JAO75_16325</name>
</gene>
<keyword evidence="6 9" id="KW-1133">Transmembrane helix</keyword>
<dbReference type="PROSITE" id="PS50263">
    <property type="entry name" value="CN_HYDROLASE"/>
    <property type="match status" value="1"/>
</dbReference>
<evidence type="ECO:0000256" key="7">
    <source>
        <dbReference type="ARBA" id="ARBA00023136"/>
    </source>
</evidence>
<evidence type="ECO:0000256" key="1">
    <source>
        <dbReference type="ARBA" id="ARBA00004651"/>
    </source>
</evidence>
<dbReference type="Gene3D" id="3.60.110.10">
    <property type="entry name" value="Carbon-nitrogen hydrolase"/>
    <property type="match status" value="1"/>
</dbReference>
<dbReference type="PANTHER" id="PTHR38686:SF1">
    <property type="entry name" value="APOLIPOPROTEIN N-ACYLTRANSFERASE"/>
    <property type="match status" value="1"/>
</dbReference>
<comment type="catalytic activity">
    <reaction evidence="9">
        <text>N-terminal S-1,2-diacyl-sn-glyceryl-L-cysteinyl-[lipoprotein] + a glycerophospholipid = N-acyl-S-1,2-diacyl-sn-glyceryl-L-cysteinyl-[lipoprotein] + a 2-acyl-sn-glycero-3-phospholipid + H(+)</text>
        <dbReference type="Rhea" id="RHEA:48228"/>
        <dbReference type="Rhea" id="RHEA-COMP:14681"/>
        <dbReference type="Rhea" id="RHEA-COMP:14684"/>
        <dbReference type="ChEBI" id="CHEBI:15378"/>
        <dbReference type="ChEBI" id="CHEBI:136912"/>
        <dbReference type="ChEBI" id="CHEBI:140656"/>
        <dbReference type="ChEBI" id="CHEBI:140657"/>
        <dbReference type="ChEBI" id="CHEBI:140660"/>
        <dbReference type="EC" id="2.3.1.269"/>
    </reaction>
</comment>
<comment type="function">
    <text evidence="9">Catalyzes the phospholipid dependent N-acylation of the N-terminal cysteine of apolipoprotein, the last step in lipoprotein maturation.</text>
</comment>
<name>A0ABS0Y3T6_9HYPH</name>
<feature type="transmembrane region" description="Helical" evidence="9">
    <location>
        <begin position="134"/>
        <end position="154"/>
    </location>
</feature>
<dbReference type="InterPro" id="IPR036526">
    <property type="entry name" value="C-N_Hydrolase_sf"/>
</dbReference>
<keyword evidence="8 9" id="KW-0012">Acyltransferase</keyword>
<evidence type="ECO:0000313" key="11">
    <source>
        <dbReference type="EMBL" id="MBJ6126971.1"/>
    </source>
</evidence>
<sequence>MLQHVLVWFRVRGGVMAAMAMHFALGGAYGLGFAPVSWWPLALIALTCHLAALERLQSWRVSGLCGWMFGFGFFAVSLHWVAESFAFGPAGLRELGWIAVLGLSLGLGLFNALFSALTHCRWCKGVSRSVEQAILWTVVEWLRTSLFTGFPWNLTAYVWSDTLPMLQSTAFTGVYGLGFLTVLTSASLSGLLVEKKTWSRAAICASMVVVLLGTYIGGTFRLQPRVPDASQFRVRIVQANIRQDRKWNITERERILAEYLEETVNAGDVPSVVVWPETAVPFLLDEDAARRVLIARALPPQGVLITGAHRREVAGPDQRFFNSVLTVASNGTVIGRYDKVHLVPFGEFVPLAALNPFPRLTASLADFTPGMTHNVADLGNGIVVAPLICYEAIFPGDLRAHGAKATVLVNVTNDAWFGTSWGPYQHLAIARVRAIELGVPLIRAANTGISGVFDSFGRPVATIPLGVRSSVDVDVPSPLPARTVYARIGDLPLFSLIAIIMAFSAVKRARRHSLAPPRTAQTSNG</sequence>
<comment type="caution">
    <text evidence="11">The sequence shown here is derived from an EMBL/GenBank/DDBJ whole genome shotgun (WGS) entry which is preliminary data.</text>
</comment>
<keyword evidence="4 9" id="KW-0808">Transferase</keyword>
<evidence type="ECO:0000256" key="5">
    <source>
        <dbReference type="ARBA" id="ARBA00022692"/>
    </source>
</evidence>
<evidence type="ECO:0000256" key="4">
    <source>
        <dbReference type="ARBA" id="ARBA00022679"/>
    </source>
</evidence>
<feature type="transmembrane region" description="Helical" evidence="9">
    <location>
        <begin position="7"/>
        <end position="25"/>
    </location>
</feature>
<dbReference type="Pfam" id="PF00795">
    <property type="entry name" value="CN_hydrolase"/>
    <property type="match status" value="1"/>
</dbReference>
<dbReference type="CDD" id="cd07571">
    <property type="entry name" value="ALP_N-acyl_transferase"/>
    <property type="match status" value="1"/>
</dbReference>
<dbReference type="HAMAP" id="MF_01148">
    <property type="entry name" value="Lnt"/>
    <property type="match status" value="1"/>
</dbReference>
<dbReference type="InterPro" id="IPR003010">
    <property type="entry name" value="C-N_Hydrolase"/>
</dbReference>
<proteinExistence type="inferred from homology"/>
<feature type="transmembrane region" description="Helical" evidence="9">
    <location>
        <begin position="64"/>
        <end position="82"/>
    </location>
</feature>
<dbReference type="EMBL" id="JAELXT010000018">
    <property type="protein sequence ID" value="MBJ6126971.1"/>
    <property type="molecule type" value="Genomic_DNA"/>
</dbReference>
<protein>
    <recommendedName>
        <fullName evidence="9">Apolipoprotein N-acyltransferase</fullName>
        <shortName evidence="9">ALP N-acyltransferase</shortName>
        <ecNumber evidence="9">2.3.1.269</ecNumber>
    </recommendedName>
</protein>
<dbReference type="InterPro" id="IPR045378">
    <property type="entry name" value="LNT_N"/>
</dbReference>
<dbReference type="Pfam" id="PF20154">
    <property type="entry name" value="LNT_N"/>
    <property type="match status" value="1"/>
</dbReference>
<dbReference type="SUPFAM" id="SSF56317">
    <property type="entry name" value="Carbon-nitrogen hydrolase"/>
    <property type="match status" value="1"/>
</dbReference>
<evidence type="ECO:0000313" key="12">
    <source>
        <dbReference type="Proteomes" id="UP000620670"/>
    </source>
</evidence>
<dbReference type="NCBIfam" id="TIGR00546">
    <property type="entry name" value="lnt"/>
    <property type="match status" value="1"/>
</dbReference>
<comment type="subcellular location">
    <subcellularLocation>
        <location evidence="1 9">Cell membrane</location>
        <topology evidence="1 9">Multi-pass membrane protein</topology>
    </subcellularLocation>
</comment>
<evidence type="ECO:0000256" key="2">
    <source>
        <dbReference type="ARBA" id="ARBA00010065"/>
    </source>
</evidence>
<comment type="similarity">
    <text evidence="2 9">Belongs to the CN hydrolase family. Apolipoprotein N-acyltransferase subfamily.</text>
</comment>
<feature type="transmembrane region" description="Helical" evidence="9">
    <location>
        <begin position="94"/>
        <end position="114"/>
    </location>
</feature>
<dbReference type="InterPro" id="IPR004563">
    <property type="entry name" value="Apolipo_AcylTrfase"/>
</dbReference>
<accession>A0ABS0Y3T6</accession>
<dbReference type="EC" id="2.3.1.269" evidence="9"/>
<feature type="transmembrane region" description="Helical" evidence="9">
    <location>
        <begin position="31"/>
        <end position="52"/>
    </location>
</feature>
<organism evidence="11 12">
    <name type="scientific">Microvirga splendida</name>
    <dbReference type="NCBI Taxonomy" id="2795727"/>
    <lineage>
        <taxon>Bacteria</taxon>
        <taxon>Pseudomonadati</taxon>
        <taxon>Pseudomonadota</taxon>
        <taxon>Alphaproteobacteria</taxon>
        <taxon>Hyphomicrobiales</taxon>
        <taxon>Methylobacteriaceae</taxon>
        <taxon>Microvirga</taxon>
    </lineage>
</organism>
<dbReference type="RefSeq" id="WP_199050194.1">
    <property type="nucleotide sequence ID" value="NZ_JAELXT010000018.1"/>
</dbReference>
<feature type="transmembrane region" description="Helical" evidence="9">
    <location>
        <begin position="174"/>
        <end position="193"/>
    </location>
</feature>
<reference evidence="12" key="1">
    <citation type="submission" date="2020-12" db="EMBL/GenBank/DDBJ databases">
        <title>Hymenobacter sp.</title>
        <authorList>
            <person name="Kim M.K."/>
        </authorList>
    </citation>
    <scope>NUCLEOTIDE SEQUENCE [LARGE SCALE GENOMIC DNA]</scope>
    <source>
        <strain evidence="12">BT325</strain>
    </source>
</reference>
<dbReference type="Proteomes" id="UP000620670">
    <property type="component" value="Unassembled WGS sequence"/>
</dbReference>
<comment type="pathway">
    <text evidence="9">Protein modification; lipoprotein biosynthesis (N-acyl transfer).</text>
</comment>
<feature type="transmembrane region" description="Helical" evidence="9">
    <location>
        <begin position="484"/>
        <end position="506"/>
    </location>
</feature>
<evidence type="ECO:0000259" key="10">
    <source>
        <dbReference type="PROSITE" id="PS50263"/>
    </source>
</evidence>
<keyword evidence="12" id="KW-1185">Reference proteome</keyword>
<evidence type="ECO:0000256" key="9">
    <source>
        <dbReference type="HAMAP-Rule" id="MF_01148"/>
    </source>
</evidence>
<feature type="domain" description="CN hydrolase" evidence="10">
    <location>
        <begin position="237"/>
        <end position="477"/>
    </location>
</feature>